<dbReference type="Gene3D" id="3.90.550.10">
    <property type="entry name" value="Spore Coat Polysaccharide Biosynthesis Protein SpsA, Chain A"/>
    <property type="match status" value="1"/>
</dbReference>
<dbReference type="PANTHER" id="PTHR46012:SF2">
    <property type="entry name" value="IP22168P"/>
    <property type="match status" value="1"/>
</dbReference>
<evidence type="ECO:0000256" key="10">
    <source>
        <dbReference type="ARBA" id="ARBA00037301"/>
    </source>
</evidence>
<dbReference type="PANTHER" id="PTHR46012">
    <property type="entry name" value="IP22168P"/>
    <property type="match status" value="1"/>
</dbReference>
<protein>
    <recommendedName>
        <fullName evidence="11">UDP-D-xylose:beta-D-glucoside alpha-1,3-D-xylosyltransferase</fullName>
        <ecNumber evidence="11">2.4.2.42</ecNumber>
    </recommendedName>
</protein>
<keyword evidence="4" id="KW-0808">Transferase</keyword>
<keyword evidence="8" id="KW-0472">Membrane</keyword>
<dbReference type="EMBL" id="CAJPEV010001531">
    <property type="protein sequence ID" value="CAG0893167.1"/>
    <property type="molecule type" value="Genomic_DNA"/>
</dbReference>
<evidence type="ECO:0000256" key="7">
    <source>
        <dbReference type="ARBA" id="ARBA00022989"/>
    </source>
</evidence>
<accession>A0A7R9A612</accession>
<dbReference type="GO" id="GO:0016020">
    <property type="term" value="C:membrane"/>
    <property type="evidence" value="ECO:0007669"/>
    <property type="project" value="UniProtKB-SubCell"/>
</dbReference>
<evidence type="ECO:0000256" key="3">
    <source>
        <dbReference type="ARBA" id="ARBA00022676"/>
    </source>
</evidence>
<gene>
    <name evidence="13" type="ORF">DSTB1V02_LOCUS7489</name>
</gene>
<dbReference type="InterPro" id="IPR002495">
    <property type="entry name" value="Glyco_trans_8"/>
</dbReference>
<evidence type="ECO:0000256" key="2">
    <source>
        <dbReference type="ARBA" id="ARBA00006351"/>
    </source>
</evidence>
<comment type="similarity">
    <text evidence="2">Belongs to the glycosyltransferase 8 family.</text>
</comment>
<dbReference type="OrthoDB" id="6238971at2759"/>
<comment type="catalytic activity">
    <reaction evidence="12">
        <text>3-O-(beta-D-glucosyl)-L-seryl-[EGF-like domain protein] + UDP-alpha-D-xylose = 3-O-[alpha-D-xylosyl-(1-&gt;3)-beta-D-glucosyl]-L-seryl-[EGF-like domain protein] + UDP + H(+)</text>
        <dbReference type="Rhea" id="RHEA:56064"/>
        <dbReference type="Rhea" id="RHEA-COMP:14610"/>
        <dbReference type="Rhea" id="RHEA-COMP:14611"/>
        <dbReference type="ChEBI" id="CHEBI:15378"/>
        <dbReference type="ChEBI" id="CHEBI:57632"/>
        <dbReference type="ChEBI" id="CHEBI:58223"/>
        <dbReference type="ChEBI" id="CHEBI:140575"/>
        <dbReference type="ChEBI" id="CHEBI:140576"/>
        <dbReference type="EC" id="2.4.2.42"/>
    </reaction>
</comment>
<dbReference type="AlphaFoldDB" id="A0A7R9A612"/>
<dbReference type="InterPro" id="IPR029044">
    <property type="entry name" value="Nucleotide-diphossugar_trans"/>
</dbReference>
<keyword evidence="7" id="KW-1133">Transmembrane helix</keyword>
<keyword evidence="9" id="KW-0325">Glycoprotein</keyword>
<organism evidence="13">
    <name type="scientific">Darwinula stevensoni</name>
    <dbReference type="NCBI Taxonomy" id="69355"/>
    <lineage>
        <taxon>Eukaryota</taxon>
        <taxon>Metazoa</taxon>
        <taxon>Ecdysozoa</taxon>
        <taxon>Arthropoda</taxon>
        <taxon>Crustacea</taxon>
        <taxon>Oligostraca</taxon>
        <taxon>Ostracoda</taxon>
        <taxon>Podocopa</taxon>
        <taxon>Podocopida</taxon>
        <taxon>Darwinulocopina</taxon>
        <taxon>Darwinuloidea</taxon>
        <taxon>Darwinulidae</taxon>
        <taxon>Darwinula</taxon>
    </lineage>
</organism>
<reference evidence="13" key="1">
    <citation type="submission" date="2020-11" db="EMBL/GenBank/DDBJ databases">
        <authorList>
            <person name="Tran Van P."/>
        </authorList>
    </citation>
    <scope>NUCLEOTIDE SEQUENCE</scope>
</reference>
<evidence type="ECO:0000256" key="12">
    <source>
        <dbReference type="ARBA" id="ARBA00049181"/>
    </source>
</evidence>
<evidence type="ECO:0000256" key="9">
    <source>
        <dbReference type="ARBA" id="ARBA00023180"/>
    </source>
</evidence>
<dbReference type="Pfam" id="PF01501">
    <property type="entry name" value="Glyco_transf_8"/>
    <property type="match status" value="1"/>
</dbReference>
<dbReference type="GO" id="GO:0140563">
    <property type="term" value="F:UDP-D-xylose:beta-D-glucoside alpha-1,3-D-xylosyltransferase activity"/>
    <property type="evidence" value="ECO:0007669"/>
    <property type="project" value="UniProtKB-EC"/>
</dbReference>
<keyword evidence="14" id="KW-1185">Reference proteome</keyword>
<dbReference type="EC" id="2.4.2.42" evidence="11"/>
<evidence type="ECO:0000256" key="8">
    <source>
        <dbReference type="ARBA" id="ARBA00023136"/>
    </source>
</evidence>
<evidence type="ECO:0000256" key="1">
    <source>
        <dbReference type="ARBA" id="ARBA00004606"/>
    </source>
</evidence>
<evidence type="ECO:0000313" key="14">
    <source>
        <dbReference type="Proteomes" id="UP000677054"/>
    </source>
</evidence>
<comment type="function">
    <text evidence="10">Glycosyltransferase which elongates the O-linked glucose attached to EGF-like repeats in the extracellular domain of Notch proteins by catalyzing the addition of xylose.</text>
</comment>
<proteinExistence type="inferred from homology"/>
<dbReference type="InterPro" id="IPR051993">
    <property type="entry name" value="Glycosyltransferase_8"/>
</dbReference>
<name>A0A7R9A612_9CRUS</name>
<dbReference type="GO" id="GO:0016266">
    <property type="term" value="P:protein O-linked glycosylation via N-acetyl-galactosamine"/>
    <property type="evidence" value="ECO:0007669"/>
    <property type="project" value="TreeGrafter"/>
</dbReference>
<evidence type="ECO:0000313" key="13">
    <source>
        <dbReference type="EMBL" id="CAD7247664.1"/>
    </source>
</evidence>
<dbReference type="EMBL" id="LR901048">
    <property type="protein sequence ID" value="CAD7247664.1"/>
    <property type="molecule type" value="Genomic_DNA"/>
</dbReference>
<keyword evidence="3" id="KW-0328">Glycosyltransferase</keyword>
<dbReference type="Proteomes" id="UP000677054">
    <property type="component" value="Unassembled WGS sequence"/>
</dbReference>
<keyword evidence="6" id="KW-0735">Signal-anchor</keyword>
<evidence type="ECO:0000256" key="11">
    <source>
        <dbReference type="ARBA" id="ARBA00038854"/>
    </source>
</evidence>
<evidence type="ECO:0000256" key="4">
    <source>
        <dbReference type="ARBA" id="ARBA00022679"/>
    </source>
</evidence>
<dbReference type="SUPFAM" id="SSF53448">
    <property type="entry name" value="Nucleotide-diphospho-sugar transferases"/>
    <property type="match status" value="1"/>
</dbReference>
<comment type="subcellular location">
    <subcellularLocation>
        <location evidence="1">Membrane</location>
        <topology evidence="1">Single-pass type II membrane protein</topology>
    </subcellularLocation>
</comment>
<keyword evidence="5" id="KW-0812">Transmembrane</keyword>
<evidence type="ECO:0000256" key="6">
    <source>
        <dbReference type="ARBA" id="ARBA00022968"/>
    </source>
</evidence>
<evidence type="ECO:0000256" key="5">
    <source>
        <dbReference type="ARBA" id="ARBA00022692"/>
    </source>
</evidence>
<sequence length="368" mass="42602">MKPPLRWKQYLAVPTTIAFMYLVYVFSGEGRMVVTDPWLHPKNLAETGKDDRPVVVTAACGVQAPKELLLSLRSLILFSHVPFRYVVIADDVAADMLRQVQRTLPPHVQLEIVGIHMRIPWKYRPWNDAFHEPCTWQRLFLPDILPHYRLALYVDIDMLFFVGLEEVWQAFRQLETGQLIGITLEHEVLSTSSIYQTSENGHIPHYGKTGIQAGILSMDLEKMRSRGWKEEILGILEERMGDIAFKDQDILNIYGHRHPDAIKILPCRWNFRQEHCRHENNTCLSAHEDGIGILHGAAETFRNWKFPGIRTAADVFREWDFRADPSGLADEMERRIAMLDDDASCDPLRLRFFSKTLRKQLSQTFVVP</sequence>